<organism evidence="4">
    <name type="scientific">Tetraselmis chuii</name>
    <dbReference type="NCBI Taxonomy" id="63592"/>
    <lineage>
        <taxon>Eukaryota</taxon>
        <taxon>Viridiplantae</taxon>
        <taxon>Chlorophyta</taxon>
        <taxon>core chlorophytes</taxon>
        <taxon>Chlorodendrophyceae</taxon>
        <taxon>Chlorodendrales</taxon>
        <taxon>Chlorodendraceae</taxon>
        <taxon>Tetraselmis</taxon>
    </lineage>
</organism>
<dbReference type="AlphaFoldDB" id="A0A7S1X4P1"/>
<dbReference type="PANTHER" id="PTHR21725">
    <property type="entry name" value="E3 UBIQUITIN-PROTEIN LIGASE UBR4"/>
    <property type="match status" value="1"/>
</dbReference>
<evidence type="ECO:0000256" key="2">
    <source>
        <dbReference type="SAM" id="MobiDB-lite"/>
    </source>
</evidence>
<evidence type="ECO:0000313" key="4">
    <source>
        <dbReference type="EMBL" id="CAD9208121.1"/>
    </source>
</evidence>
<dbReference type="GO" id="GO:0008270">
    <property type="term" value="F:zinc ion binding"/>
    <property type="evidence" value="ECO:0007669"/>
    <property type="project" value="UniProtKB-KW"/>
</dbReference>
<comment type="similarity">
    <text evidence="1">Belongs to the UBR4 family.</text>
</comment>
<sequence>MLASMGMQQVKSPSGQQTIVAVSPGSELAKAMAELEEEDEDDMSCMVCREGYKVQPSSLLGVYCFCKRTSAPPSRRSGTGVPSTRGGSGVQYSTVSHFNLIHISCHAAARRADSALRQPKREWEGATRRNGDTLCNNLLPVPGPKTSADAYAAAATTFWDNLAALGPGGAGRSSRANATSRMLMLDVEMVADGAVEDDGSAEAAAGQVALVGADIAALIDRFATGASFSVDARGGGRESNARLVPYLVKLGRHAAQRCTPSDLSVLMAGVNDFCGTTPPLSERPLGSALPPASPTSTPGASSPASGRDVPEACHVMGMALLLQPPREWAASRRAVLWNLLLATFQNYCRAASAASRGGPGRAGELAARQQLATAPEGVLLEVAAPALVTFALVDGMQRLVKPGPGSPDAEEGAWGDAVASKLADLPACVAGASELLGVLDDLADAGSAMEAFDIVGALAEAMQGGASAEDFLRDIAS</sequence>
<keyword evidence="1" id="KW-0479">Metal-binding</keyword>
<accession>A0A7S1X4P1</accession>
<protein>
    <recommendedName>
        <fullName evidence="3">E3 ubiquitin ligase UBR4 C-terminal domain-containing protein</fullName>
    </recommendedName>
</protein>
<evidence type="ECO:0000259" key="3">
    <source>
        <dbReference type="Pfam" id="PF13764"/>
    </source>
</evidence>
<dbReference type="EMBL" id="HBGG01019961">
    <property type="protein sequence ID" value="CAD9208121.1"/>
    <property type="molecule type" value="Transcribed_RNA"/>
</dbReference>
<feature type="region of interest" description="UBR4 E3 catalytic module" evidence="1">
    <location>
        <begin position="1"/>
        <end position="477"/>
    </location>
</feature>
<dbReference type="Pfam" id="PF13764">
    <property type="entry name" value="E3_UbLigase_R4"/>
    <property type="match status" value="2"/>
</dbReference>
<feature type="domain" description="E3 ubiquitin ligase UBR4 C-terminal" evidence="3">
    <location>
        <begin position="1"/>
        <end position="166"/>
    </location>
</feature>
<feature type="compositionally biased region" description="Low complexity" evidence="2">
    <location>
        <begin position="284"/>
        <end position="305"/>
    </location>
</feature>
<keyword evidence="1" id="KW-0863">Zinc-finger</keyword>
<dbReference type="PANTHER" id="PTHR21725:SF1">
    <property type="entry name" value="E3 UBIQUITIN-PROTEIN LIGASE UBR4"/>
    <property type="match status" value="1"/>
</dbReference>
<feature type="domain" description="E3 ubiquitin ligase UBR4 C-terminal" evidence="3">
    <location>
        <begin position="207"/>
        <end position="456"/>
    </location>
</feature>
<name>A0A7S1X4P1_9CHLO</name>
<dbReference type="PROSITE" id="PS52043">
    <property type="entry name" value="UBR4_E3"/>
    <property type="match status" value="1"/>
</dbReference>
<dbReference type="InterPro" id="IPR045189">
    <property type="entry name" value="UBR4-like"/>
</dbReference>
<keyword evidence="1" id="KW-0862">Zinc</keyword>
<feature type="region of interest" description="Disordered" evidence="2">
    <location>
        <begin position="281"/>
        <end position="308"/>
    </location>
</feature>
<proteinExistence type="inferred from homology"/>
<dbReference type="InterPro" id="IPR025704">
    <property type="entry name" value="E3_Ub_ligase_UBR4_C"/>
</dbReference>
<gene>
    <name evidence="4" type="ORF">TCHU04912_LOCUS10358</name>
</gene>
<reference evidence="4" key="1">
    <citation type="submission" date="2021-01" db="EMBL/GenBank/DDBJ databases">
        <authorList>
            <person name="Corre E."/>
            <person name="Pelletier E."/>
            <person name="Niang G."/>
            <person name="Scheremetjew M."/>
            <person name="Finn R."/>
            <person name="Kale V."/>
            <person name="Holt S."/>
            <person name="Cochrane G."/>
            <person name="Meng A."/>
            <person name="Brown T."/>
            <person name="Cohen L."/>
        </authorList>
    </citation>
    <scope>NUCLEOTIDE SEQUENCE</scope>
    <source>
        <strain evidence="4">PLY429</strain>
    </source>
</reference>
<evidence type="ECO:0000256" key="1">
    <source>
        <dbReference type="PROSITE-ProRule" id="PRU01388"/>
    </source>
</evidence>